<dbReference type="STRING" id="1229276.DI53_1777"/>
<dbReference type="EMBL" id="JJMU01000024">
    <property type="protein sequence ID" value="KGE14748.1"/>
    <property type="molecule type" value="Genomic_DNA"/>
</dbReference>
<keyword evidence="2" id="KW-1185">Reference proteome</keyword>
<reference evidence="1 2" key="2">
    <citation type="journal article" date="2015" name="PLoS ONE">
        <title>Whole-Genome Optical Mapping and Finished Genome Sequence of Sphingobacterium deserti sp. nov., a New Species Isolated from the Western Desert of China.</title>
        <authorList>
            <person name="Teng C."/>
            <person name="Zhou Z."/>
            <person name="Molnar I."/>
            <person name="Li X."/>
            <person name="Tang R."/>
            <person name="Chen M."/>
            <person name="Wang L."/>
            <person name="Su S."/>
            <person name="Zhang W."/>
            <person name="Lin M."/>
        </authorList>
    </citation>
    <scope>NUCLEOTIDE SEQUENCE [LARGE SCALE GENOMIC DNA]</scope>
    <source>
        <strain evidence="2">ACCC05744</strain>
    </source>
</reference>
<evidence type="ECO:0008006" key="3">
    <source>
        <dbReference type="Google" id="ProtNLM"/>
    </source>
</evidence>
<evidence type="ECO:0000313" key="1">
    <source>
        <dbReference type="EMBL" id="KGE14748.1"/>
    </source>
</evidence>
<gene>
    <name evidence="1" type="ORF">DI53_1777</name>
</gene>
<dbReference type="OrthoDB" id="3240019at2"/>
<protein>
    <recommendedName>
        <fullName evidence="3">AbiEi antitoxin C-terminal domain-containing protein</fullName>
    </recommendedName>
</protein>
<name>A0A0B8T4I7_9SPHI</name>
<evidence type="ECO:0000313" key="2">
    <source>
        <dbReference type="Proteomes" id="UP000031802"/>
    </source>
</evidence>
<proteinExistence type="predicted"/>
<comment type="caution">
    <text evidence="1">The sequence shown here is derived from an EMBL/GenBank/DDBJ whole genome shotgun (WGS) entry which is preliminary data.</text>
</comment>
<dbReference type="RefSeq" id="WP_037497672.1">
    <property type="nucleotide sequence ID" value="NZ_JJMU01000024.1"/>
</dbReference>
<dbReference type="eggNOG" id="COG5340">
    <property type="taxonomic scope" value="Bacteria"/>
</dbReference>
<dbReference type="AlphaFoldDB" id="A0A0B8T4I7"/>
<reference evidence="2" key="1">
    <citation type="submission" date="2014-04" db="EMBL/GenBank/DDBJ databases">
        <title>Whole-Genome optical mapping and complete genome sequence of Sphingobacterium deserti sp. nov., a new spaces isolated from desert in the west of China.</title>
        <authorList>
            <person name="Teng C."/>
            <person name="Zhou Z."/>
            <person name="Li X."/>
            <person name="Chen M."/>
            <person name="Lin M."/>
            <person name="Wang L."/>
            <person name="Su S."/>
            <person name="Zhang C."/>
            <person name="Zhang W."/>
        </authorList>
    </citation>
    <scope>NUCLEOTIDE SEQUENCE [LARGE SCALE GENOMIC DNA]</scope>
    <source>
        <strain evidence="2">ACCC05744</strain>
    </source>
</reference>
<organism evidence="1 2">
    <name type="scientific">Sphingobacterium deserti</name>
    <dbReference type="NCBI Taxonomy" id="1229276"/>
    <lineage>
        <taxon>Bacteria</taxon>
        <taxon>Pseudomonadati</taxon>
        <taxon>Bacteroidota</taxon>
        <taxon>Sphingobacteriia</taxon>
        <taxon>Sphingobacteriales</taxon>
        <taxon>Sphingobacteriaceae</taxon>
        <taxon>Sphingobacterium</taxon>
    </lineage>
</organism>
<accession>A0A0B8T4I7</accession>
<sequence>MADSVYISEHLTKPQLEFLKLLDDYEIQLFKFSEIELLLEQKFDNLSEVLENLVDKELLVRIEKGKFCRQSFRDEYVIGTFIVENSAVAYWSALNLHGLTEQFSNTVFIQTTNQKNDKSILGTSYKFVRIAPNKKAGIIQNGYGNLQYPITDVEKTIVDCFDLPQHSGGYAELIRAVSQAQMQASKLVDYCQAVNNIAVTKRIGYLVELLQIPSMESFIDFAKMQVKNKYNLFDPQGLEEGEFVAEWRLRLNISREELLDISNKQY</sequence>
<dbReference type="PATRIC" id="fig|1229276.3.peg.1831"/>
<dbReference type="Proteomes" id="UP000031802">
    <property type="component" value="Unassembled WGS sequence"/>
</dbReference>